<dbReference type="EMBL" id="FRAC01000008">
    <property type="protein sequence ID" value="SHJ93145.1"/>
    <property type="molecule type" value="Genomic_DNA"/>
</dbReference>
<evidence type="ECO:0000256" key="2">
    <source>
        <dbReference type="SAM" id="MobiDB-lite"/>
    </source>
</evidence>
<dbReference type="InterPro" id="IPR019079">
    <property type="entry name" value="Capsule_synth_CapA"/>
</dbReference>
<dbReference type="CDD" id="cd07381">
    <property type="entry name" value="MPP_CapA"/>
    <property type="match status" value="1"/>
</dbReference>
<organism evidence="4 5">
    <name type="scientific">Anaerocolumna jejuensis DSM 15929</name>
    <dbReference type="NCBI Taxonomy" id="1121322"/>
    <lineage>
        <taxon>Bacteria</taxon>
        <taxon>Bacillati</taxon>
        <taxon>Bacillota</taxon>
        <taxon>Clostridia</taxon>
        <taxon>Lachnospirales</taxon>
        <taxon>Lachnospiraceae</taxon>
        <taxon>Anaerocolumna</taxon>
    </lineage>
</organism>
<dbReference type="PANTHER" id="PTHR33393">
    <property type="entry name" value="POLYGLUTAMINE SYNTHESIS ACCESSORY PROTEIN RV0574C-RELATED"/>
    <property type="match status" value="1"/>
</dbReference>
<accession>A0A1M6NBQ2</accession>
<dbReference type="OrthoDB" id="9810906at2"/>
<gene>
    <name evidence="4" type="ORF">SAMN02745136_01243</name>
</gene>
<dbReference type="RefSeq" id="WP_139241124.1">
    <property type="nucleotide sequence ID" value="NZ_FRAC01000008.1"/>
</dbReference>
<feature type="domain" description="Capsule synthesis protein CapA" evidence="3">
    <location>
        <begin position="101"/>
        <end position="342"/>
    </location>
</feature>
<name>A0A1M6NBQ2_9FIRM</name>
<evidence type="ECO:0000313" key="5">
    <source>
        <dbReference type="Proteomes" id="UP000184386"/>
    </source>
</evidence>
<proteinExistence type="inferred from homology"/>
<reference evidence="4 5" key="1">
    <citation type="submission" date="2016-11" db="EMBL/GenBank/DDBJ databases">
        <authorList>
            <person name="Jaros S."/>
            <person name="Januszkiewicz K."/>
            <person name="Wedrychowicz H."/>
        </authorList>
    </citation>
    <scope>NUCLEOTIDE SEQUENCE [LARGE SCALE GENOMIC DNA]</scope>
    <source>
        <strain evidence="4 5">DSM 15929</strain>
    </source>
</reference>
<protein>
    <submittedName>
        <fullName evidence="4">Poly-gamma-glutamate synthesis protein (Capsule biosynthesis protein)</fullName>
    </submittedName>
</protein>
<dbReference type="Proteomes" id="UP000184386">
    <property type="component" value="Unassembled WGS sequence"/>
</dbReference>
<feature type="compositionally biased region" description="Polar residues" evidence="2">
    <location>
        <begin position="38"/>
        <end position="64"/>
    </location>
</feature>
<evidence type="ECO:0000313" key="4">
    <source>
        <dbReference type="EMBL" id="SHJ93145.1"/>
    </source>
</evidence>
<feature type="compositionally biased region" description="Basic and acidic residues" evidence="2">
    <location>
        <begin position="72"/>
        <end position="94"/>
    </location>
</feature>
<feature type="region of interest" description="Disordered" evidence="2">
    <location>
        <begin position="35"/>
        <end position="94"/>
    </location>
</feature>
<dbReference type="STRING" id="1121322.SAMN02745136_01243"/>
<dbReference type="InterPro" id="IPR052169">
    <property type="entry name" value="CW_Biosynth-Accessory"/>
</dbReference>
<sequence length="409" mass="45126">MSKRKMYGLLAFILFTFGLLALVIRFEIKGYPWDGEGKNNSIEGDQASVSGQAEETTSAPNRAAQNPAEGTKSGDSDTSKDDSDKSGNDNKPAEEEAKDIHLFFGGDIYLSDAVAGIYNKQGITGILDDSLLNAMKTADVAMVNQEFTFSTRGKAAEDKQYTFRVNPDYVSAFKDMGIDVVTLANNHSMDFGTDALKDSFDALKAAGISYVGAGNNLTEARTIHYVQEHGKTLAFLAASRVIPVPEWNATKTKAGMLTTYDPSLLLEDIKTAKENSDYVIVYLHWGVERMQTPKDYQRNLAKQYIDAGADLVIGSHPHVLQGVEYYKGKPIIYSLGNYIFYSNIKSTAVLKVTLDKELNTKIQLLPAYAYNGKTQLLNDSEKIREFYDYMKSISFDVNFGESGYASATQ</sequence>
<comment type="similarity">
    <text evidence="1">Belongs to the CapA family.</text>
</comment>
<dbReference type="SMART" id="SM00854">
    <property type="entry name" value="PGA_cap"/>
    <property type="match status" value="1"/>
</dbReference>
<evidence type="ECO:0000256" key="1">
    <source>
        <dbReference type="ARBA" id="ARBA00005662"/>
    </source>
</evidence>
<evidence type="ECO:0000259" key="3">
    <source>
        <dbReference type="SMART" id="SM00854"/>
    </source>
</evidence>
<keyword evidence="5" id="KW-1185">Reference proteome</keyword>
<dbReference type="SUPFAM" id="SSF56300">
    <property type="entry name" value="Metallo-dependent phosphatases"/>
    <property type="match status" value="1"/>
</dbReference>
<dbReference type="Pfam" id="PF09587">
    <property type="entry name" value="PGA_cap"/>
    <property type="match status" value="1"/>
</dbReference>
<dbReference type="PANTHER" id="PTHR33393:SF13">
    <property type="entry name" value="PGA BIOSYNTHESIS PROTEIN CAPA"/>
    <property type="match status" value="1"/>
</dbReference>
<dbReference type="Gene3D" id="3.60.21.10">
    <property type="match status" value="1"/>
</dbReference>
<dbReference type="AlphaFoldDB" id="A0A1M6NBQ2"/>
<dbReference type="InterPro" id="IPR029052">
    <property type="entry name" value="Metallo-depent_PP-like"/>
</dbReference>